<gene>
    <name evidence="3" type="ORF">G5B36_27515</name>
    <name evidence="2" type="ORF">L0N08_23040</name>
</gene>
<dbReference type="InterPro" id="IPR027417">
    <property type="entry name" value="P-loop_NTPase"/>
</dbReference>
<dbReference type="InterPro" id="IPR022812">
    <property type="entry name" value="Dynamin"/>
</dbReference>
<dbReference type="GO" id="GO:0016887">
    <property type="term" value="F:ATP hydrolysis activity"/>
    <property type="evidence" value="ECO:0007669"/>
    <property type="project" value="InterPro"/>
</dbReference>
<reference evidence="3 4" key="1">
    <citation type="journal article" date="2020" name="Cell Host Microbe">
        <title>Functional and Genomic Variation between Human-Derived Isolates of Lachnospiraceae Reveals Inter- and Intra-Species Diversity.</title>
        <authorList>
            <person name="Sorbara M.T."/>
            <person name="Littmann E.R."/>
            <person name="Fontana E."/>
            <person name="Moody T.U."/>
            <person name="Kohout C.E."/>
            <person name="Gjonbalaj M."/>
            <person name="Eaton V."/>
            <person name="Seok R."/>
            <person name="Leiner I.M."/>
            <person name="Pamer E.G."/>
        </authorList>
    </citation>
    <scope>NUCLEOTIDE SEQUENCE [LARGE SCALE GENOMIC DNA]</scope>
    <source>
        <strain evidence="3 4">MSK.1.17</strain>
    </source>
</reference>
<dbReference type="PANTHER" id="PTHR40396">
    <property type="entry name" value="ATPASE-LIKE PROTEIN"/>
    <property type="match status" value="1"/>
</dbReference>
<dbReference type="InterPro" id="IPR003959">
    <property type="entry name" value="ATPase_AAA_core"/>
</dbReference>
<evidence type="ECO:0000313" key="4">
    <source>
        <dbReference type="Proteomes" id="UP000669239"/>
    </source>
</evidence>
<dbReference type="AlphaFoldDB" id="A0AAW5BWD4"/>
<dbReference type="PRINTS" id="PR00195">
    <property type="entry name" value="DYNAMIN"/>
</dbReference>
<protein>
    <submittedName>
        <fullName evidence="2">AAA family ATPase</fullName>
    </submittedName>
</protein>
<proteinExistence type="predicted"/>
<reference evidence="3" key="2">
    <citation type="submission" date="2020-02" db="EMBL/GenBank/DDBJ databases">
        <authorList>
            <person name="Littmann E."/>
            <person name="Sorbara M."/>
        </authorList>
    </citation>
    <scope>NUCLEOTIDE SEQUENCE</scope>
    <source>
        <strain evidence="3">MSK.1.17</strain>
    </source>
</reference>
<dbReference type="SUPFAM" id="SSF52540">
    <property type="entry name" value="P-loop containing nucleoside triphosphate hydrolases"/>
    <property type="match status" value="1"/>
</dbReference>
<evidence type="ECO:0000313" key="3">
    <source>
        <dbReference type="EMBL" id="NSJ52402.1"/>
    </source>
</evidence>
<keyword evidence="4" id="KW-1185">Reference proteome</keyword>
<dbReference type="EMBL" id="JAAITT010000070">
    <property type="protein sequence ID" value="NSJ52402.1"/>
    <property type="molecule type" value="Genomic_DNA"/>
</dbReference>
<dbReference type="RefSeq" id="WP_165642979.1">
    <property type="nucleotide sequence ID" value="NZ_BAABZL010000001.1"/>
</dbReference>
<dbReference type="Gene3D" id="3.40.50.300">
    <property type="entry name" value="P-loop containing nucleotide triphosphate hydrolases"/>
    <property type="match status" value="2"/>
</dbReference>
<evidence type="ECO:0000313" key="2">
    <source>
        <dbReference type="EMBL" id="MCG4748303.1"/>
    </source>
</evidence>
<dbReference type="GeneID" id="97207604"/>
<dbReference type="GO" id="GO:0005524">
    <property type="term" value="F:ATP binding"/>
    <property type="evidence" value="ECO:0007669"/>
    <property type="project" value="InterPro"/>
</dbReference>
<evidence type="ECO:0000313" key="5">
    <source>
        <dbReference type="Proteomes" id="UP001299608"/>
    </source>
</evidence>
<evidence type="ECO:0000259" key="1">
    <source>
        <dbReference type="Pfam" id="PF13304"/>
    </source>
</evidence>
<reference evidence="2" key="3">
    <citation type="submission" date="2022-01" db="EMBL/GenBank/DDBJ databases">
        <title>Collection of gut derived symbiotic bacterial strains cultured from healthy donors.</title>
        <authorList>
            <person name="Lin H."/>
            <person name="Kohout C."/>
            <person name="Waligurski E."/>
            <person name="Pamer E.G."/>
        </authorList>
    </citation>
    <scope>NUCLEOTIDE SEQUENCE</scope>
    <source>
        <strain evidence="2">DFI.6.55</strain>
    </source>
</reference>
<accession>A0AAW5BWD4</accession>
<sequence length="397" mass="44470">MLVQLTLKNFKIFKEETLLDCIPGPINEHKASLIKDPLDGEQFLPVISIYGPNSSGKSTVLQGLTYLSSLITSPASPSSMPAAPQQLSYCMDPACSSIPTEFDVLFRHSGFLFRYQLHLCKGIIREENLFYGRLGKDDAGILFNRKESEFHLGKTVPPVQIGQLPSDRPLLLLLFHSLNRASIPCESVQAAFSWFRDIHFLSPDCPDSPAFPQLSHEPDMQAAICSALQAMDLDITGYRTIKKEGTDETQLLITHTPAASTSYELPFSEESRGTRKLLSILPDILISLKEGHLVVADDLDSLLHPHLLRYITSLYTSHEKNPHGSQLIFTSHNTAILMPTVLRRDEIWLCSRPTGEDAQLYPLSWYKKENGLIPRNDEAYGKQYLEGRYGASPKISR</sequence>
<name>A0AAW5BWD4_9FIRM</name>
<dbReference type="Proteomes" id="UP001299608">
    <property type="component" value="Unassembled WGS sequence"/>
</dbReference>
<dbReference type="EMBL" id="JAKNGE010000035">
    <property type="protein sequence ID" value="MCG4748303.1"/>
    <property type="molecule type" value="Genomic_DNA"/>
</dbReference>
<dbReference type="Pfam" id="PF13304">
    <property type="entry name" value="AAA_21"/>
    <property type="match status" value="1"/>
</dbReference>
<dbReference type="PANTHER" id="PTHR40396:SF1">
    <property type="entry name" value="ATPASE AAA-TYPE CORE DOMAIN-CONTAINING PROTEIN"/>
    <property type="match status" value="1"/>
</dbReference>
<organism evidence="2 5">
    <name type="scientific">Enterocloster aldenensis</name>
    <dbReference type="NCBI Taxonomy" id="358742"/>
    <lineage>
        <taxon>Bacteria</taxon>
        <taxon>Bacillati</taxon>
        <taxon>Bacillota</taxon>
        <taxon>Clostridia</taxon>
        <taxon>Lachnospirales</taxon>
        <taxon>Lachnospiraceae</taxon>
        <taxon>Enterocloster</taxon>
    </lineage>
</organism>
<comment type="caution">
    <text evidence="2">The sequence shown here is derived from an EMBL/GenBank/DDBJ whole genome shotgun (WGS) entry which is preliminary data.</text>
</comment>
<dbReference type="Proteomes" id="UP000669239">
    <property type="component" value="Unassembled WGS sequence"/>
</dbReference>
<feature type="domain" description="ATPase AAA-type core" evidence="1">
    <location>
        <begin position="262"/>
        <end position="337"/>
    </location>
</feature>